<evidence type="ECO:0000256" key="1">
    <source>
        <dbReference type="SAM" id="MobiDB-lite"/>
    </source>
</evidence>
<comment type="caution">
    <text evidence="3">The sequence shown here is derived from an EMBL/GenBank/DDBJ whole genome shotgun (WGS) entry which is preliminary data.</text>
</comment>
<keyword evidence="4" id="KW-1185">Reference proteome</keyword>
<dbReference type="Proteomes" id="UP000224006">
    <property type="component" value="Chromosome XI"/>
</dbReference>
<dbReference type="VEuPathDB" id="ToxoDB:BESB_021760"/>
<evidence type="ECO:0000313" key="4">
    <source>
        <dbReference type="Proteomes" id="UP000224006"/>
    </source>
</evidence>
<dbReference type="AlphaFoldDB" id="A0A2A9M2N8"/>
<feature type="region of interest" description="Disordered" evidence="1">
    <location>
        <begin position="114"/>
        <end position="148"/>
    </location>
</feature>
<evidence type="ECO:0000256" key="2">
    <source>
        <dbReference type="SAM" id="SignalP"/>
    </source>
</evidence>
<protein>
    <recommendedName>
        <fullName evidence="5">Transmembrane protein</fullName>
    </recommendedName>
</protein>
<dbReference type="KEGG" id="bbes:BESB_021760"/>
<keyword evidence="2" id="KW-0732">Signal</keyword>
<dbReference type="GeneID" id="40307237"/>
<dbReference type="OrthoDB" id="430492at2759"/>
<name>A0A2A9M2N8_BESBE</name>
<evidence type="ECO:0008006" key="5">
    <source>
        <dbReference type="Google" id="ProtNLM"/>
    </source>
</evidence>
<gene>
    <name evidence="3" type="ORF">BESB_021760</name>
</gene>
<feature type="region of interest" description="Disordered" evidence="1">
    <location>
        <begin position="510"/>
        <end position="566"/>
    </location>
</feature>
<accession>A0A2A9M2N8</accession>
<evidence type="ECO:0000313" key="3">
    <source>
        <dbReference type="EMBL" id="PFH32235.1"/>
    </source>
</evidence>
<dbReference type="RefSeq" id="XP_029216244.1">
    <property type="nucleotide sequence ID" value="XM_029360885.1"/>
</dbReference>
<dbReference type="EMBL" id="NWUJ01000012">
    <property type="protein sequence ID" value="PFH32235.1"/>
    <property type="molecule type" value="Genomic_DNA"/>
</dbReference>
<proteinExistence type="predicted"/>
<feature type="region of interest" description="Disordered" evidence="1">
    <location>
        <begin position="36"/>
        <end position="66"/>
    </location>
</feature>
<feature type="signal peptide" evidence="2">
    <location>
        <begin position="1"/>
        <end position="32"/>
    </location>
</feature>
<feature type="compositionally biased region" description="Acidic residues" evidence="1">
    <location>
        <begin position="523"/>
        <end position="541"/>
    </location>
</feature>
<feature type="chain" id="PRO_5012563772" description="Transmembrane protein" evidence="2">
    <location>
        <begin position="33"/>
        <end position="656"/>
    </location>
</feature>
<dbReference type="Gene3D" id="2.60.40.3710">
    <property type="match status" value="1"/>
</dbReference>
<reference evidence="3 4" key="1">
    <citation type="submission" date="2017-09" db="EMBL/GenBank/DDBJ databases">
        <title>Genome sequencing of Besnoitia besnoiti strain Bb-Ger1.</title>
        <authorList>
            <person name="Schares G."/>
            <person name="Venepally P."/>
            <person name="Lorenzi H.A."/>
        </authorList>
    </citation>
    <scope>NUCLEOTIDE SEQUENCE [LARGE SCALE GENOMIC DNA]</scope>
    <source>
        <strain evidence="3 4">Bb-Ger1</strain>
    </source>
</reference>
<sequence>MGPQIRGLPTVVGAGGLLFSVLCLFFGPPVEAEDVTPVQPASGLRHSGASYVSPEPPKPGSNPRDILSSALSELVITLKGYSSQDLQGPLNGVGASEQATSLFNVASNKLTAEDNRASEDNDASSSATSTPSQNRSAHDGLDASNLPCSSPAPKALRLPSHGDVPVFSVYNCSLLPSPVDAGLQGFEPHFRLLSLYPVSTNTKFVLKGLQPLLATFSIPVVPLGGPLSSDSDKPEKAAFSVQANNSLGTIPGRGYWMTPKVYRFQPFNAWPTDLEVVVKLNGDLRSLSGKLIDRADPYWIRNNVREFKTARLVARVRSVTSKLASGFTDGKWSATLSNSADPFSSHLEIPPDGQVLITFNAPVDLANLNDERLHLRLLAVAHFRPGVGMQEDQYFYVDYDARQCSDAEIDGLVARGTDTASGSTDQGGRSPEEIVCCAVLFFSREPLRTGEEYELLMRKRTRYNKLSGPTGLRKKGAVAPPDAAPIQVLRPTTLSASSASVFSRFLTSMGENPYEETLTSQDSQEDDMDDEDEDAEDEDAGEDHVADESVGGESAQSRDQSGGDSGLVYTETTLNIRHFDKIGEGSFGIQLTGLRPFKFFGTGSSSFRSMPTVRYRRLTFLLPHSLNGYQPSRRLWEKTRSLSLGSSAGRVGGERL</sequence>
<feature type="compositionally biased region" description="Polar residues" evidence="1">
    <location>
        <begin position="123"/>
        <end position="135"/>
    </location>
</feature>
<organism evidence="3 4">
    <name type="scientific">Besnoitia besnoiti</name>
    <name type="common">Apicomplexan protozoan</name>
    <dbReference type="NCBI Taxonomy" id="94643"/>
    <lineage>
        <taxon>Eukaryota</taxon>
        <taxon>Sar</taxon>
        <taxon>Alveolata</taxon>
        <taxon>Apicomplexa</taxon>
        <taxon>Conoidasida</taxon>
        <taxon>Coccidia</taxon>
        <taxon>Eucoccidiorida</taxon>
        <taxon>Eimeriorina</taxon>
        <taxon>Sarcocystidae</taxon>
        <taxon>Besnoitia</taxon>
    </lineage>
</organism>